<reference evidence="7" key="1">
    <citation type="submission" date="2021-01" db="EMBL/GenBank/DDBJ databases">
        <title>Adiantum capillus-veneris genome.</title>
        <authorList>
            <person name="Fang Y."/>
            <person name="Liao Q."/>
        </authorList>
    </citation>
    <scope>NUCLEOTIDE SEQUENCE</scope>
    <source>
        <strain evidence="7">H3</strain>
        <tissue evidence="7">Leaf</tissue>
    </source>
</reference>
<dbReference type="GO" id="GO:0061630">
    <property type="term" value="F:ubiquitin protein ligase activity"/>
    <property type="evidence" value="ECO:0007669"/>
    <property type="project" value="UniProtKB-EC"/>
</dbReference>
<dbReference type="AlphaFoldDB" id="A0A9D4UWE5"/>
<keyword evidence="8" id="KW-1185">Reference proteome</keyword>
<organism evidence="7 8">
    <name type="scientific">Adiantum capillus-veneris</name>
    <name type="common">Maidenhair fern</name>
    <dbReference type="NCBI Taxonomy" id="13818"/>
    <lineage>
        <taxon>Eukaryota</taxon>
        <taxon>Viridiplantae</taxon>
        <taxon>Streptophyta</taxon>
        <taxon>Embryophyta</taxon>
        <taxon>Tracheophyta</taxon>
        <taxon>Polypodiopsida</taxon>
        <taxon>Polypodiidae</taxon>
        <taxon>Polypodiales</taxon>
        <taxon>Pteridineae</taxon>
        <taxon>Pteridaceae</taxon>
        <taxon>Vittarioideae</taxon>
        <taxon>Adiantum</taxon>
    </lineage>
</organism>
<dbReference type="InterPro" id="IPR045210">
    <property type="entry name" value="RING-Ubox_PUB"/>
</dbReference>
<evidence type="ECO:0000256" key="5">
    <source>
        <dbReference type="ARBA" id="ARBA00022786"/>
    </source>
</evidence>
<sequence>MASAPPEDFRCPISLELMSDPVILATGQTYDRASIQRWLDAGHRTCPKTKQVLYDIKLIPNYALRSLIYQWANANGVDLKKPAENCNSTNAASYGVAEREGLIRLKALVEDLVKCLSSTVMQTRKDAIKKISHLAKEGKERRTCIVEAGGIACILPLISSGDAQIEEAGLQSLLELSLDDENKVGLVAEGAVDAIVQALRRGSMDTRIKAATTLTSLALVDVNKATIGSHHDVIPALVKLLAEGNVRGKKESMSALCALCMFHDNKPRAVLAGVVPLLLALLIEGRSELVELALTVLDFLSTSVEGRLAITREPALPTLVRLLRSGTSRSKEHAAAVLWSLCSNSKKYTLQAFNAGALETCSSLIQVGTARAKRKASSLVKAFQECGKWIYAGSGMFDFHVHLYPALANRECKRDPSPCFGKLSYLEDAERVILQLGWVLKTGSGCEVGVAVCFKCKGFTVIILNTQFRPKKGCKFLNSQFW</sequence>
<dbReference type="Pfam" id="PF25598">
    <property type="entry name" value="ARM_PUB"/>
    <property type="match status" value="1"/>
</dbReference>
<evidence type="ECO:0000313" key="7">
    <source>
        <dbReference type="EMBL" id="KAI5075259.1"/>
    </source>
</evidence>
<dbReference type="InterPro" id="IPR016024">
    <property type="entry name" value="ARM-type_fold"/>
</dbReference>
<comment type="pathway">
    <text evidence="2">Protein modification; protein ubiquitination.</text>
</comment>
<evidence type="ECO:0000259" key="6">
    <source>
        <dbReference type="PROSITE" id="PS51698"/>
    </source>
</evidence>
<dbReference type="Proteomes" id="UP000886520">
    <property type="component" value="Chromosome 9"/>
</dbReference>
<evidence type="ECO:0000256" key="2">
    <source>
        <dbReference type="ARBA" id="ARBA00004906"/>
    </source>
</evidence>
<dbReference type="OrthoDB" id="10064100at2759"/>
<evidence type="ECO:0000256" key="3">
    <source>
        <dbReference type="ARBA" id="ARBA00012483"/>
    </source>
</evidence>
<accession>A0A9D4UWE5</accession>
<dbReference type="CDD" id="cd16664">
    <property type="entry name" value="RING-Ubox_PUB"/>
    <property type="match status" value="1"/>
</dbReference>
<keyword evidence="4" id="KW-0808">Transferase</keyword>
<gene>
    <name evidence="7" type="ORF">GOP47_0009335</name>
</gene>
<dbReference type="SMART" id="SM00504">
    <property type="entry name" value="Ubox"/>
    <property type="match status" value="1"/>
</dbReference>
<dbReference type="InterPro" id="IPR013083">
    <property type="entry name" value="Znf_RING/FYVE/PHD"/>
</dbReference>
<keyword evidence="5" id="KW-0833">Ubl conjugation pathway</keyword>
<evidence type="ECO:0000256" key="1">
    <source>
        <dbReference type="ARBA" id="ARBA00000900"/>
    </source>
</evidence>
<dbReference type="FunFam" id="3.30.40.10:FF:000562">
    <property type="entry name" value="RING-type E3 ubiquitin transferase"/>
    <property type="match status" value="1"/>
</dbReference>
<dbReference type="PANTHER" id="PTHR23315:SF112">
    <property type="entry name" value="U-BOX DOMAIN-CONTAINING PROTEIN 8"/>
    <property type="match status" value="1"/>
</dbReference>
<evidence type="ECO:0000313" key="8">
    <source>
        <dbReference type="Proteomes" id="UP000886520"/>
    </source>
</evidence>
<dbReference type="PANTHER" id="PTHR23315">
    <property type="entry name" value="U BOX DOMAIN-CONTAINING"/>
    <property type="match status" value="1"/>
</dbReference>
<dbReference type="InterPro" id="IPR058678">
    <property type="entry name" value="ARM_PUB"/>
</dbReference>
<dbReference type="Gene3D" id="3.30.40.10">
    <property type="entry name" value="Zinc/RING finger domain, C3HC4 (zinc finger)"/>
    <property type="match status" value="1"/>
</dbReference>
<comment type="catalytic activity">
    <reaction evidence="1">
        <text>S-ubiquitinyl-[E2 ubiquitin-conjugating enzyme]-L-cysteine + [acceptor protein]-L-lysine = [E2 ubiquitin-conjugating enzyme]-L-cysteine + N(6)-ubiquitinyl-[acceptor protein]-L-lysine.</text>
        <dbReference type="EC" id="2.3.2.27"/>
    </reaction>
</comment>
<dbReference type="EC" id="2.3.2.27" evidence="3"/>
<dbReference type="InterPro" id="IPR011989">
    <property type="entry name" value="ARM-like"/>
</dbReference>
<evidence type="ECO:0000256" key="4">
    <source>
        <dbReference type="ARBA" id="ARBA00022679"/>
    </source>
</evidence>
<dbReference type="InterPro" id="IPR000225">
    <property type="entry name" value="Armadillo"/>
</dbReference>
<comment type="caution">
    <text evidence="7">The sequence shown here is derived from an EMBL/GenBank/DDBJ whole genome shotgun (WGS) entry which is preliminary data.</text>
</comment>
<proteinExistence type="predicted"/>
<feature type="domain" description="U-box" evidence="6">
    <location>
        <begin position="4"/>
        <end position="78"/>
    </location>
</feature>
<name>A0A9D4UWE5_ADICA</name>
<dbReference type="EMBL" id="JABFUD020000009">
    <property type="protein sequence ID" value="KAI5075259.1"/>
    <property type="molecule type" value="Genomic_DNA"/>
</dbReference>
<dbReference type="Pfam" id="PF04564">
    <property type="entry name" value="U-box"/>
    <property type="match status" value="1"/>
</dbReference>
<protein>
    <recommendedName>
        <fullName evidence="3">RING-type E3 ubiquitin transferase</fullName>
        <ecNumber evidence="3">2.3.2.27</ecNumber>
    </recommendedName>
</protein>
<dbReference type="PROSITE" id="PS51698">
    <property type="entry name" value="U_BOX"/>
    <property type="match status" value="1"/>
</dbReference>
<dbReference type="InterPro" id="IPR003613">
    <property type="entry name" value="Ubox_domain"/>
</dbReference>
<dbReference type="Gene3D" id="1.25.10.10">
    <property type="entry name" value="Leucine-rich Repeat Variant"/>
    <property type="match status" value="1"/>
</dbReference>
<dbReference type="SMART" id="SM00185">
    <property type="entry name" value="ARM"/>
    <property type="match status" value="5"/>
</dbReference>
<dbReference type="GO" id="GO:0016567">
    <property type="term" value="P:protein ubiquitination"/>
    <property type="evidence" value="ECO:0007669"/>
    <property type="project" value="InterPro"/>
</dbReference>
<dbReference type="SUPFAM" id="SSF48371">
    <property type="entry name" value="ARM repeat"/>
    <property type="match status" value="1"/>
</dbReference>
<dbReference type="SUPFAM" id="SSF57850">
    <property type="entry name" value="RING/U-box"/>
    <property type="match status" value="1"/>
</dbReference>